<dbReference type="PANTHER" id="PTHR30203">
    <property type="entry name" value="OUTER MEMBRANE CATION EFFLUX PROTEIN"/>
    <property type="match status" value="1"/>
</dbReference>
<dbReference type="SUPFAM" id="SSF56954">
    <property type="entry name" value="Outer membrane efflux proteins (OEP)"/>
    <property type="match status" value="1"/>
</dbReference>
<proteinExistence type="predicted"/>
<dbReference type="EMBL" id="JBHSMR010000013">
    <property type="protein sequence ID" value="MFC5479663.1"/>
    <property type="molecule type" value="Genomic_DNA"/>
</dbReference>
<dbReference type="RefSeq" id="WP_379757560.1">
    <property type="nucleotide sequence ID" value="NZ_JBHSMR010000013.1"/>
</dbReference>
<gene>
    <name evidence="2" type="ORF">ACFPQ5_15810</name>
</gene>
<name>A0ABW0MS08_9BURK</name>
<evidence type="ECO:0000313" key="2">
    <source>
        <dbReference type="EMBL" id="MFC5479663.1"/>
    </source>
</evidence>
<accession>A0ABW0MS08</accession>
<dbReference type="Gene3D" id="1.20.1600.10">
    <property type="entry name" value="Outer membrane efflux proteins (OEP)"/>
    <property type="match status" value="1"/>
</dbReference>
<protein>
    <submittedName>
        <fullName evidence="2">TolC family protein</fullName>
    </submittedName>
</protein>
<feature type="chain" id="PRO_5047343147" evidence="1">
    <location>
        <begin position="30"/>
        <end position="472"/>
    </location>
</feature>
<dbReference type="PANTHER" id="PTHR30203:SF24">
    <property type="entry name" value="BLR4935 PROTEIN"/>
    <property type="match status" value="1"/>
</dbReference>
<keyword evidence="1" id="KW-0732">Signal</keyword>
<organism evidence="2 3">
    <name type="scientific">Massilia suwonensis</name>
    <dbReference type="NCBI Taxonomy" id="648895"/>
    <lineage>
        <taxon>Bacteria</taxon>
        <taxon>Pseudomonadati</taxon>
        <taxon>Pseudomonadota</taxon>
        <taxon>Betaproteobacteria</taxon>
        <taxon>Burkholderiales</taxon>
        <taxon>Oxalobacteraceae</taxon>
        <taxon>Telluria group</taxon>
        <taxon>Massilia</taxon>
    </lineage>
</organism>
<reference evidence="3" key="1">
    <citation type="journal article" date="2019" name="Int. J. Syst. Evol. Microbiol.">
        <title>The Global Catalogue of Microorganisms (GCM) 10K type strain sequencing project: providing services to taxonomists for standard genome sequencing and annotation.</title>
        <authorList>
            <consortium name="The Broad Institute Genomics Platform"/>
            <consortium name="The Broad Institute Genome Sequencing Center for Infectious Disease"/>
            <person name="Wu L."/>
            <person name="Ma J."/>
        </authorList>
    </citation>
    <scope>NUCLEOTIDE SEQUENCE [LARGE SCALE GENOMIC DNA]</scope>
    <source>
        <strain evidence="3">CCUG 43111</strain>
    </source>
</reference>
<sequence length="472" mass="50236">MTTRSSFPPLRTIAAVVLALALSGCATFSKDGGLDAVSAMTAERIGQDLRLPQAADTDPAGEELARLAHSPLSADDAVRIALLNNRGLRASLAALGVAEAELVQAGRMRNPSVGFSRLSGGGETEIERSVMFDLVGLLSIPIRRDIEARRFEGAKLAAATSAVRLAADTRKAWFNAVAAAQSASYAEQVREAAQASAELAARMAKVGNLSALDQAREQAFSAEALTQLARARHNATAARERLIRLMGLWGSQTAFQLPARLPELPNAPREPGNIEALAMQQRLDVQLAKRDAQATARALGLSQATGFVNVLDAGYANSSKSGAPRENGYEIELVLPLFDWGGARTAKAESIYMQSVHRAADTAITARSQVREAYSAYRTSYDVARHYRDEIVPLRKKISEETLLRYNGMLMSVFELLADARAQISGVNAAIEAQRDYWFADTDLQAAINGSGGATAGMAGAPATAAETAAEH</sequence>
<keyword evidence="3" id="KW-1185">Reference proteome</keyword>
<feature type="signal peptide" evidence="1">
    <location>
        <begin position="1"/>
        <end position="29"/>
    </location>
</feature>
<dbReference type="PROSITE" id="PS51257">
    <property type="entry name" value="PROKAR_LIPOPROTEIN"/>
    <property type="match status" value="1"/>
</dbReference>
<dbReference type="Proteomes" id="UP001596101">
    <property type="component" value="Unassembled WGS sequence"/>
</dbReference>
<dbReference type="InterPro" id="IPR010131">
    <property type="entry name" value="MdtP/NodT-like"/>
</dbReference>
<comment type="caution">
    <text evidence="2">The sequence shown here is derived from an EMBL/GenBank/DDBJ whole genome shotgun (WGS) entry which is preliminary data.</text>
</comment>
<evidence type="ECO:0000256" key="1">
    <source>
        <dbReference type="SAM" id="SignalP"/>
    </source>
</evidence>
<evidence type="ECO:0000313" key="3">
    <source>
        <dbReference type="Proteomes" id="UP001596101"/>
    </source>
</evidence>